<evidence type="ECO:0000313" key="14">
    <source>
        <dbReference type="EMBL" id="QCI16022.1"/>
    </source>
</evidence>
<feature type="modified residue" description="O-(pantetheine 4'-phosphoryl)serine" evidence="10">
    <location>
        <position position="37"/>
    </location>
</feature>
<dbReference type="InterPro" id="IPR006162">
    <property type="entry name" value="Ppantetheine_attach_site"/>
</dbReference>
<dbReference type="PROSITE" id="PS00012">
    <property type="entry name" value="PHOSPHOPANTETHEINE"/>
    <property type="match status" value="1"/>
</dbReference>
<name>A0A4D6XHT5_9GAMM</name>
<evidence type="ECO:0000313" key="15">
    <source>
        <dbReference type="Proteomes" id="UP000298654"/>
    </source>
</evidence>
<evidence type="ECO:0000256" key="1">
    <source>
        <dbReference type="ARBA" id="ARBA00005194"/>
    </source>
</evidence>
<dbReference type="PANTHER" id="PTHR20863:SF76">
    <property type="entry name" value="CARRIER DOMAIN-CONTAINING PROTEIN"/>
    <property type="match status" value="1"/>
</dbReference>
<dbReference type="GO" id="GO:0009245">
    <property type="term" value="P:lipid A biosynthetic process"/>
    <property type="evidence" value="ECO:0007669"/>
    <property type="project" value="TreeGrafter"/>
</dbReference>
<dbReference type="UniPathway" id="UPA00360"/>
<dbReference type="UniPathway" id="UPA00094"/>
<dbReference type="PANTHER" id="PTHR20863">
    <property type="entry name" value="ACYL CARRIER PROTEIN"/>
    <property type="match status" value="1"/>
</dbReference>
<comment type="function">
    <text evidence="10 12">Carrier of the growing fatty acid chain in fatty acid biosynthesis.</text>
</comment>
<evidence type="ECO:0000256" key="7">
    <source>
        <dbReference type="ARBA" id="ARBA00023098"/>
    </source>
</evidence>
<dbReference type="Gene3D" id="1.10.1200.10">
    <property type="entry name" value="ACP-like"/>
    <property type="match status" value="1"/>
</dbReference>
<keyword evidence="4 10" id="KW-0444">Lipid biosynthesis</keyword>
<dbReference type="SUPFAM" id="SSF47336">
    <property type="entry name" value="ACP-like"/>
    <property type="match status" value="1"/>
</dbReference>
<evidence type="ECO:0000256" key="11">
    <source>
        <dbReference type="NCBIfam" id="TIGR00517"/>
    </source>
</evidence>
<dbReference type="Proteomes" id="UP000298654">
    <property type="component" value="Chromosome"/>
</dbReference>
<dbReference type="GO" id="GO:0000035">
    <property type="term" value="F:acyl binding"/>
    <property type="evidence" value="ECO:0007669"/>
    <property type="project" value="TreeGrafter"/>
</dbReference>
<dbReference type="GO" id="GO:0000036">
    <property type="term" value="F:acyl carrier activity"/>
    <property type="evidence" value="ECO:0007669"/>
    <property type="project" value="UniProtKB-UniRule"/>
</dbReference>
<accession>A0A4D6XHT5</accession>
<dbReference type="Pfam" id="PF00550">
    <property type="entry name" value="PP-binding"/>
    <property type="match status" value="1"/>
</dbReference>
<sequence length="80" mass="9560">MKNLEKRIKKIIQDKLDVPKEKILNYSSFKEDLGADSLDIVELIMAFEEEFNIEISDKEAEKINTIEQFIEYMEKYKNKL</sequence>
<gene>
    <name evidence="10" type="primary">acpP</name>
    <name evidence="14" type="ORF">D9V59_01765</name>
</gene>
<dbReference type="GO" id="GO:0036104">
    <property type="term" value="P:Kdo2-lipid A biosynthetic process"/>
    <property type="evidence" value="ECO:0007669"/>
    <property type="project" value="UniProtKB-UniPathway"/>
</dbReference>
<organism evidence="14 15">
    <name type="scientific">Buchnera aphidicola</name>
    <name type="common">Artemisaphis artemisicola</name>
    <dbReference type="NCBI Taxonomy" id="1241836"/>
    <lineage>
        <taxon>Bacteria</taxon>
        <taxon>Pseudomonadati</taxon>
        <taxon>Pseudomonadota</taxon>
        <taxon>Gammaproteobacteria</taxon>
        <taxon>Enterobacterales</taxon>
        <taxon>Erwiniaceae</taxon>
        <taxon>Buchnera</taxon>
    </lineage>
</organism>
<evidence type="ECO:0000256" key="4">
    <source>
        <dbReference type="ARBA" id="ARBA00022516"/>
    </source>
</evidence>
<dbReference type="NCBIfam" id="NF002148">
    <property type="entry name" value="PRK00982.1-2"/>
    <property type="match status" value="1"/>
</dbReference>
<dbReference type="InterPro" id="IPR036736">
    <property type="entry name" value="ACP-like_sf"/>
</dbReference>
<evidence type="ECO:0000256" key="9">
    <source>
        <dbReference type="ARBA" id="ARBA00024328"/>
    </source>
</evidence>
<comment type="pathway">
    <text evidence="1 10 12">Lipid metabolism; fatty acid biosynthesis.</text>
</comment>
<dbReference type="OrthoDB" id="9804551at2"/>
<comment type="similarity">
    <text evidence="2 10">Belongs to the acyl carrier protein (ACP) family.</text>
</comment>
<dbReference type="PROSITE" id="PS50075">
    <property type="entry name" value="CARRIER"/>
    <property type="match status" value="1"/>
</dbReference>
<evidence type="ECO:0000256" key="12">
    <source>
        <dbReference type="RuleBase" id="RU003545"/>
    </source>
</evidence>
<proteinExistence type="inferred from homology"/>
<evidence type="ECO:0000256" key="6">
    <source>
        <dbReference type="ARBA" id="ARBA00022832"/>
    </source>
</evidence>
<evidence type="ECO:0000259" key="13">
    <source>
        <dbReference type="PROSITE" id="PS50075"/>
    </source>
</evidence>
<dbReference type="AlphaFoldDB" id="A0A4D6XHT5"/>
<evidence type="ECO:0000256" key="10">
    <source>
        <dbReference type="HAMAP-Rule" id="MF_01217"/>
    </source>
</evidence>
<reference evidence="14 15" key="1">
    <citation type="submission" date="2018-12" db="EMBL/GenBank/DDBJ databases">
        <authorList>
            <person name="Chong R.A."/>
        </authorList>
    </citation>
    <scope>NUCLEOTIDE SEQUENCE [LARGE SCALE GENOMIC DNA]</scope>
    <source>
        <strain evidence="14 15">Aar</strain>
    </source>
</reference>
<reference evidence="14 15" key="2">
    <citation type="submission" date="2019-05" db="EMBL/GenBank/DDBJ databases">
        <title>Genome evolution of the obligate endosymbiont Buchnera aphidicola.</title>
        <authorList>
            <person name="Moran N.A."/>
        </authorList>
    </citation>
    <scope>NUCLEOTIDE SEQUENCE [LARGE SCALE GENOMIC DNA]</scope>
    <source>
        <strain evidence="14 15">Aar</strain>
    </source>
</reference>
<evidence type="ECO:0000256" key="8">
    <source>
        <dbReference type="ARBA" id="ARBA00023160"/>
    </source>
</evidence>
<dbReference type="NCBIfam" id="TIGR00517">
    <property type="entry name" value="acyl_carrier"/>
    <property type="match status" value="1"/>
</dbReference>
<evidence type="ECO:0000256" key="5">
    <source>
        <dbReference type="ARBA" id="ARBA00022553"/>
    </source>
</evidence>
<dbReference type="NCBIfam" id="NF002151">
    <property type="entry name" value="PRK00982.1-5"/>
    <property type="match status" value="1"/>
</dbReference>
<comment type="subcellular location">
    <subcellularLocation>
        <location evidence="10">Cytoplasm</location>
    </subcellularLocation>
</comment>
<protein>
    <recommendedName>
        <fullName evidence="10 11">Acyl carrier protein</fullName>
        <shortName evidence="10">ACP</shortName>
    </recommendedName>
</protein>
<keyword evidence="5 10" id="KW-0597">Phosphoprotein</keyword>
<dbReference type="InterPro" id="IPR009081">
    <property type="entry name" value="PP-bd_ACP"/>
</dbReference>
<comment type="PTM">
    <text evidence="12">4'-phosphopantetheine is transferred from CoA to a specific serine of apo-ACP by acpS.</text>
</comment>
<keyword evidence="3 10" id="KW-0596">Phosphopantetheine</keyword>
<comment type="PTM">
    <text evidence="10">4'-phosphopantetheine is transferred from CoA to a specific serine of apo-ACP by AcpS. This modification is essential for activity because fatty acids are bound in thioester linkage to the sulfhydryl of the prosthetic group.</text>
</comment>
<dbReference type="InterPro" id="IPR003231">
    <property type="entry name" value="ACP"/>
</dbReference>
<comment type="pathway">
    <text evidence="9">Glycolipid biosynthesis; KDO(2)-lipid A biosynthesis.</text>
</comment>
<dbReference type="NCBIfam" id="NF002150">
    <property type="entry name" value="PRK00982.1-4"/>
    <property type="match status" value="1"/>
</dbReference>
<keyword evidence="8 10" id="KW-0275">Fatty acid biosynthesis</keyword>
<dbReference type="GO" id="GO:0016020">
    <property type="term" value="C:membrane"/>
    <property type="evidence" value="ECO:0007669"/>
    <property type="project" value="GOC"/>
</dbReference>
<keyword evidence="10" id="KW-0963">Cytoplasm</keyword>
<dbReference type="GO" id="GO:0005829">
    <property type="term" value="C:cytosol"/>
    <property type="evidence" value="ECO:0007669"/>
    <property type="project" value="TreeGrafter"/>
</dbReference>
<dbReference type="EMBL" id="CP034900">
    <property type="protein sequence ID" value="QCI16022.1"/>
    <property type="molecule type" value="Genomic_DNA"/>
</dbReference>
<dbReference type="FunFam" id="1.10.1200.10:FF:000003">
    <property type="entry name" value="Acyl carrier protein"/>
    <property type="match status" value="1"/>
</dbReference>
<keyword evidence="6 10" id="KW-0276">Fatty acid metabolism</keyword>
<dbReference type="RefSeq" id="WP_158364525.1">
    <property type="nucleotide sequence ID" value="NZ_CP034900.1"/>
</dbReference>
<evidence type="ECO:0000256" key="2">
    <source>
        <dbReference type="ARBA" id="ARBA00010930"/>
    </source>
</evidence>
<dbReference type="HAMAP" id="MF_01217">
    <property type="entry name" value="Acyl_carrier"/>
    <property type="match status" value="1"/>
</dbReference>
<dbReference type="NCBIfam" id="NF002149">
    <property type="entry name" value="PRK00982.1-3"/>
    <property type="match status" value="1"/>
</dbReference>
<feature type="domain" description="Carrier" evidence="13">
    <location>
        <begin position="2"/>
        <end position="77"/>
    </location>
</feature>
<keyword evidence="7 10" id="KW-0443">Lipid metabolism</keyword>
<evidence type="ECO:0000256" key="3">
    <source>
        <dbReference type="ARBA" id="ARBA00022450"/>
    </source>
</evidence>